<feature type="transmembrane region" description="Helical" evidence="2">
    <location>
        <begin position="223"/>
        <end position="242"/>
    </location>
</feature>
<organism evidence="3 4">
    <name type="scientific">Penicillium argentinense</name>
    <dbReference type="NCBI Taxonomy" id="1131581"/>
    <lineage>
        <taxon>Eukaryota</taxon>
        <taxon>Fungi</taxon>
        <taxon>Dikarya</taxon>
        <taxon>Ascomycota</taxon>
        <taxon>Pezizomycotina</taxon>
        <taxon>Eurotiomycetes</taxon>
        <taxon>Eurotiomycetidae</taxon>
        <taxon>Eurotiales</taxon>
        <taxon>Aspergillaceae</taxon>
        <taxon>Penicillium</taxon>
    </lineage>
</organism>
<evidence type="ECO:0000256" key="1">
    <source>
        <dbReference type="SAM" id="MobiDB-lite"/>
    </source>
</evidence>
<proteinExistence type="predicted"/>
<keyword evidence="4" id="KW-1185">Reference proteome</keyword>
<keyword evidence="2" id="KW-0812">Transmembrane</keyword>
<dbReference type="InterPro" id="IPR050327">
    <property type="entry name" value="Proton-linked_MCT"/>
</dbReference>
<feature type="compositionally biased region" description="Gly residues" evidence="1">
    <location>
        <begin position="1"/>
        <end position="10"/>
    </location>
</feature>
<feature type="transmembrane region" description="Helical" evidence="2">
    <location>
        <begin position="45"/>
        <end position="64"/>
    </location>
</feature>
<dbReference type="Gene3D" id="1.20.1250.20">
    <property type="entry name" value="MFS general substrate transporter like domains"/>
    <property type="match status" value="1"/>
</dbReference>
<sequence length="372" mass="39805">MGQAPTGGAGAPTDPPPNLNPPDGGLQVWTQTYYQSALGLSPTTISWAGSVHVFLIFFVGILSGRALDAGFFRATFHTGVLLQLAGVFLTSLATEYWQGVCTGLGNGLQFFPVTGLVATYFAGRRVLASAFVLMSSGAGSMLFLGLVKTLIPTVGFAWTLRILGFVMLGTSAVVEWRAFREPTYLLFYLGTFLEFLGPLFRLYYVGAFDHSVLGLSYGDSSTLIIVINGAEIVGRLIPAYLADRSFWSAEHHPTDVGRKSNGVLLDRHALDREAVCLRRSLWHLFKRCPRPWPSTLSSLTSDLIKTGVCIGTGFTIVSFTCLTGPPLGGALIAKSDGYIGAQIWGGLTFLLGAVVLVTAQLPTTGVIAKARI</sequence>
<evidence type="ECO:0000256" key="2">
    <source>
        <dbReference type="SAM" id="Phobius"/>
    </source>
</evidence>
<dbReference type="PANTHER" id="PTHR11360">
    <property type="entry name" value="MONOCARBOXYLATE TRANSPORTER"/>
    <property type="match status" value="1"/>
</dbReference>
<feature type="region of interest" description="Disordered" evidence="1">
    <location>
        <begin position="1"/>
        <end position="22"/>
    </location>
</feature>
<feature type="transmembrane region" description="Helical" evidence="2">
    <location>
        <begin position="126"/>
        <end position="147"/>
    </location>
</feature>
<gene>
    <name evidence="3" type="ORF">N7532_003011</name>
</gene>
<dbReference type="SUPFAM" id="SSF103473">
    <property type="entry name" value="MFS general substrate transporter"/>
    <property type="match status" value="1"/>
</dbReference>
<comment type="caution">
    <text evidence="3">The sequence shown here is derived from an EMBL/GenBank/DDBJ whole genome shotgun (WGS) entry which is preliminary data.</text>
</comment>
<dbReference type="EMBL" id="JAPQKI010000004">
    <property type="protein sequence ID" value="KAJ5102482.1"/>
    <property type="molecule type" value="Genomic_DNA"/>
</dbReference>
<dbReference type="OrthoDB" id="6499973at2759"/>
<accession>A0A9W9KEV3</accession>
<dbReference type="AlphaFoldDB" id="A0A9W9KEV3"/>
<name>A0A9W9KEV3_9EURO</name>
<feature type="transmembrane region" description="Helical" evidence="2">
    <location>
        <begin position="71"/>
        <end position="90"/>
    </location>
</feature>
<dbReference type="InterPro" id="IPR036259">
    <property type="entry name" value="MFS_trans_sf"/>
</dbReference>
<dbReference type="Proteomes" id="UP001149074">
    <property type="component" value="Unassembled WGS sequence"/>
</dbReference>
<dbReference type="GeneID" id="81354484"/>
<reference evidence="3" key="2">
    <citation type="journal article" date="2023" name="IMA Fungus">
        <title>Comparative genomic study of the Penicillium genus elucidates a diverse pangenome and 15 lateral gene transfer events.</title>
        <authorList>
            <person name="Petersen C."/>
            <person name="Sorensen T."/>
            <person name="Nielsen M.R."/>
            <person name="Sondergaard T.E."/>
            <person name="Sorensen J.L."/>
            <person name="Fitzpatrick D.A."/>
            <person name="Frisvad J.C."/>
            <person name="Nielsen K.L."/>
        </authorList>
    </citation>
    <scope>NUCLEOTIDE SEQUENCE</scope>
    <source>
        <strain evidence="3">IBT 30761</strain>
    </source>
</reference>
<protein>
    <submittedName>
        <fullName evidence="3">Major facilitator superfamily domain-containing protein</fullName>
    </submittedName>
</protein>
<feature type="transmembrane region" description="Helical" evidence="2">
    <location>
        <begin position="96"/>
        <end position="119"/>
    </location>
</feature>
<evidence type="ECO:0000313" key="4">
    <source>
        <dbReference type="Proteomes" id="UP001149074"/>
    </source>
</evidence>
<reference evidence="3" key="1">
    <citation type="submission" date="2022-11" db="EMBL/GenBank/DDBJ databases">
        <authorList>
            <person name="Petersen C."/>
        </authorList>
    </citation>
    <scope>NUCLEOTIDE SEQUENCE</scope>
    <source>
        <strain evidence="3">IBT 30761</strain>
    </source>
</reference>
<dbReference type="RefSeq" id="XP_056475862.1">
    <property type="nucleotide sequence ID" value="XM_056615505.1"/>
</dbReference>
<dbReference type="PANTHER" id="PTHR11360:SF130">
    <property type="entry name" value="MAJOR FACILITATOR SUPERFAMILY (MFS) PROFILE DOMAIN-CONTAINING PROTEIN-RELATED"/>
    <property type="match status" value="1"/>
</dbReference>
<keyword evidence="2" id="KW-1133">Transmembrane helix</keyword>
<feature type="transmembrane region" description="Helical" evidence="2">
    <location>
        <begin position="153"/>
        <end position="173"/>
    </location>
</feature>
<keyword evidence="2" id="KW-0472">Membrane</keyword>
<feature type="transmembrane region" description="Helical" evidence="2">
    <location>
        <begin position="185"/>
        <end position="203"/>
    </location>
</feature>
<evidence type="ECO:0000313" key="3">
    <source>
        <dbReference type="EMBL" id="KAJ5102482.1"/>
    </source>
</evidence>